<dbReference type="InterPro" id="IPR013520">
    <property type="entry name" value="Ribonucl_H"/>
</dbReference>
<reference evidence="5" key="1">
    <citation type="submission" date="2007-11" db="EMBL/GenBank/DDBJ databases">
        <authorList>
            <person name="Fulton L."/>
            <person name="Clifton S."/>
            <person name="Fulton B."/>
            <person name="Xu J."/>
            <person name="Minx P."/>
            <person name="Pepin K.H."/>
            <person name="Johnson M."/>
            <person name="Thiruvilangam P."/>
            <person name="Bhonagiri V."/>
            <person name="Nash W.E."/>
            <person name="Mardis E.R."/>
            <person name="Wilson R.K."/>
        </authorList>
    </citation>
    <scope>NUCLEOTIDE SEQUENCE [LARGE SCALE GENOMIC DNA]</scope>
    <source>
        <strain evidence="5">DSM 17241</strain>
    </source>
</reference>
<organism evidence="5 6">
    <name type="scientific">Anaerotruncus colihominis DSM 17241</name>
    <dbReference type="NCBI Taxonomy" id="445972"/>
    <lineage>
        <taxon>Bacteria</taxon>
        <taxon>Bacillati</taxon>
        <taxon>Bacillota</taxon>
        <taxon>Clostridia</taxon>
        <taxon>Eubacteriales</taxon>
        <taxon>Oscillospiraceae</taxon>
        <taxon>Anaerotruncus</taxon>
    </lineage>
</organism>
<dbReference type="GO" id="GO:0003676">
    <property type="term" value="F:nucleic acid binding"/>
    <property type="evidence" value="ECO:0007669"/>
    <property type="project" value="InterPro"/>
</dbReference>
<evidence type="ECO:0000313" key="5">
    <source>
        <dbReference type="EMBL" id="EDS09885.1"/>
    </source>
</evidence>
<proteinExistence type="predicted"/>
<dbReference type="CDD" id="cd06127">
    <property type="entry name" value="DEDDh"/>
    <property type="match status" value="1"/>
</dbReference>
<dbReference type="EMBL" id="ABGD02000025">
    <property type="protein sequence ID" value="EDS09885.1"/>
    <property type="molecule type" value="Genomic_DNA"/>
</dbReference>
<dbReference type="InterPro" id="IPR012337">
    <property type="entry name" value="RNaseH-like_sf"/>
</dbReference>
<evidence type="ECO:0000256" key="1">
    <source>
        <dbReference type="ARBA" id="ARBA00022722"/>
    </source>
</evidence>
<dbReference type="AlphaFoldDB" id="B0PEV2"/>
<sequence length="270" mass="29678">MLDALAQDWRGPPRYQVPGGGGDTVTQLASLFQSHKALILFDTETSGLDFDKDQIIELAALRIEQTAAKGLRIAGQMDQFIRLPEGQQLTEKIVELTGITDRILEAEGVAPHKAATAFAKLINAGDGPVLLVAHNAQFDLLFVRSLLKGVKLAPRLEFLDTLTVYKDRRPYPHKLADAIIAYDLDGKVKNSHRAIDDVTAMLEVLRAMGEERDDLALYVNLFGYNAKYGVNGRRISGIRYEAQEFHKILTRPEQTLPAKVGRSAGASKGG</sequence>
<protein>
    <submittedName>
        <fullName evidence="5">Exonuclease</fullName>
    </submittedName>
</protein>
<evidence type="ECO:0000313" key="6">
    <source>
        <dbReference type="Proteomes" id="UP000003803"/>
    </source>
</evidence>
<feature type="domain" description="Exonuclease" evidence="4">
    <location>
        <begin position="37"/>
        <end position="214"/>
    </location>
</feature>
<dbReference type="HOGENOM" id="CLU_047806_6_0_9"/>
<dbReference type="Pfam" id="PF00929">
    <property type="entry name" value="RNase_T"/>
    <property type="match status" value="1"/>
</dbReference>
<comment type="caution">
    <text evidence="5">The sequence shown here is derived from an EMBL/GenBank/DDBJ whole genome shotgun (WGS) entry which is preliminary data.</text>
</comment>
<keyword evidence="3 5" id="KW-0269">Exonuclease</keyword>
<dbReference type="PANTHER" id="PTHR30231:SF4">
    <property type="entry name" value="PROTEIN NEN2"/>
    <property type="match status" value="1"/>
</dbReference>
<keyword evidence="6" id="KW-1185">Reference proteome</keyword>
<keyword evidence="2" id="KW-0378">Hydrolase</keyword>
<dbReference type="Proteomes" id="UP000003803">
    <property type="component" value="Unassembled WGS sequence"/>
</dbReference>
<name>B0PEV2_9FIRM</name>
<dbReference type="SMART" id="SM00479">
    <property type="entry name" value="EXOIII"/>
    <property type="match status" value="1"/>
</dbReference>
<evidence type="ECO:0000259" key="4">
    <source>
        <dbReference type="SMART" id="SM00479"/>
    </source>
</evidence>
<reference evidence="5" key="2">
    <citation type="submission" date="2013-09" db="EMBL/GenBank/DDBJ databases">
        <title>Draft genome sequence of Anaerotruncus colihominis(DSM 17241).</title>
        <authorList>
            <person name="Sudarsanam P."/>
            <person name="Ley R."/>
            <person name="Guruge J."/>
            <person name="Turnbaugh P.J."/>
            <person name="Mahowald M."/>
            <person name="Liep D."/>
            <person name="Gordon J."/>
        </authorList>
    </citation>
    <scope>NUCLEOTIDE SEQUENCE</scope>
    <source>
        <strain evidence="5">DSM 17241</strain>
    </source>
</reference>
<evidence type="ECO:0000256" key="2">
    <source>
        <dbReference type="ARBA" id="ARBA00022801"/>
    </source>
</evidence>
<dbReference type="GO" id="GO:0008408">
    <property type="term" value="F:3'-5' exonuclease activity"/>
    <property type="evidence" value="ECO:0007669"/>
    <property type="project" value="TreeGrafter"/>
</dbReference>
<dbReference type="eggNOG" id="COG2176">
    <property type="taxonomic scope" value="Bacteria"/>
</dbReference>
<keyword evidence="1" id="KW-0540">Nuclease</keyword>
<gene>
    <name evidence="5" type="ORF">ANACOL_03330</name>
</gene>
<dbReference type="PANTHER" id="PTHR30231">
    <property type="entry name" value="DNA POLYMERASE III SUBUNIT EPSILON"/>
    <property type="match status" value="1"/>
</dbReference>
<dbReference type="SUPFAM" id="SSF53098">
    <property type="entry name" value="Ribonuclease H-like"/>
    <property type="match status" value="1"/>
</dbReference>
<evidence type="ECO:0000256" key="3">
    <source>
        <dbReference type="ARBA" id="ARBA00022839"/>
    </source>
</evidence>
<dbReference type="Gene3D" id="3.30.420.10">
    <property type="entry name" value="Ribonuclease H-like superfamily/Ribonuclease H"/>
    <property type="match status" value="1"/>
</dbReference>
<dbReference type="STRING" id="169435.ERS852551_02831"/>
<dbReference type="InterPro" id="IPR036397">
    <property type="entry name" value="RNaseH_sf"/>
</dbReference>
<accession>B0PEV2</accession>